<protein>
    <submittedName>
        <fullName evidence="1">Uncharacterized protein</fullName>
    </submittedName>
</protein>
<dbReference type="OrthoDB" id="160525at2157"/>
<keyword evidence="2" id="KW-1185">Reference proteome</keyword>
<accession>A0A1I6V085</accession>
<dbReference type="RefSeq" id="WP_092907663.1">
    <property type="nucleotide sequence ID" value="NZ_FOZS01000008.1"/>
</dbReference>
<organism evidence="1 2">
    <name type="scientific">Halostagnicola kamekurae</name>
    <dbReference type="NCBI Taxonomy" id="619731"/>
    <lineage>
        <taxon>Archaea</taxon>
        <taxon>Methanobacteriati</taxon>
        <taxon>Methanobacteriota</taxon>
        <taxon>Stenosarchaea group</taxon>
        <taxon>Halobacteria</taxon>
        <taxon>Halobacteriales</taxon>
        <taxon>Natrialbaceae</taxon>
        <taxon>Halostagnicola</taxon>
    </lineage>
</organism>
<dbReference type="EMBL" id="FOZS01000008">
    <property type="protein sequence ID" value="SFT07026.1"/>
    <property type="molecule type" value="Genomic_DNA"/>
</dbReference>
<gene>
    <name evidence="1" type="ORF">SAMN04488556_4218</name>
</gene>
<evidence type="ECO:0000313" key="1">
    <source>
        <dbReference type="EMBL" id="SFT07026.1"/>
    </source>
</evidence>
<sequence length="60" mass="6841">MSGERDDDLLIAVALTRFSVQFEEADLELSEYAWQLAADRLIEYDVEPVTAIEELQIGDH</sequence>
<dbReference type="Proteomes" id="UP000199199">
    <property type="component" value="Unassembled WGS sequence"/>
</dbReference>
<name>A0A1I6V085_9EURY</name>
<evidence type="ECO:0000313" key="2">
    <source>
        <dbReference type="Proteomes" id="UP000199199"/>
    </source>
</evidence>
<dbReference type="AlphaFoldDB" id="A0A1I6V085"/>
<reference evidence="2" key="1">
    <citation type="submission" date="2016-10" db="EMBL/GenBank/DDBJ databases">
        <authorList>
            <person name="Varghese N."/>
            <person name="Submissions S."/>
        </authorList>
    </citation>
    <scope>NUCLEOTIDE SEQUENCE [LARGE SCALE GENOMIC DNA]</scope>
    <source>
        <strain evidence="2">DSM 22427</strain>
    </source>
</reference>
<proteinExistence type="predicted"/>